<protein>
    <recommendedName>
        <fullName evidence="3">CCHC-type domain-containing protein</fullName>
    </recommendedName>
</protein>
<dbReference type="OrthoDB" id="1751671at2759"/>
<dbReference type="PANTHER" id="PTHR33054">
    <property type="entry name" value="CCHC-TYPE DOMAIN-CONTAINING PROTEIN"/>
    <property type="match status" value="1"/>
</dbReference>
<dbReference type="AlphaFoldDB" id="A0A9J5Y7F8"/>
<comment type="caution">
    <text evidence="4">The sequence shown here is derived from an EMBL/GenBank/DDBJ whole genome shotgun (WGS) entry which is preliminary data.</text>
</comment>
<feature type="chain" id="PRO_5039900251" description="CCHC-type domain-containing protein" evidence="2">
    <location>
        <begin position="27"/>
        <end position="658"/>
    </location>
</feature>
<keyword evidence="1" id="KW-0863">Zinc-finger</keyword>
<dbReference type="PANTHER" id="PTHR33054:SF12">
    <property type="entry name" value="ZINC KNUCKLE FAMILY PROTEIN"/>
    <property type="match status" value="1"/>
</dbReference>
<evidence type="ECO:0000256" key="2">
    <source>
        <dbReference type="SAM" id="SignalP"/>
    </source>
</evidence>
<dbReference type="EMBL" id="JACXVP010000007">
    <property type="protein sequence ID" value="KAG5596002.1"/>
    <property type="molecule type" value="Genomic_DNA"/>
</dbReference>
<reference evidence="4 5" key="1">
    <citation type="submission" date="2020-09" db="EMBL/GenBank/DDBJ databases">
        <title>De no assembly of potato wild relative species, Solanum commersonii.</title>
        <authorList>
            <person name="Cho K."/>
        </authorList>
    </citation>
    <scope>NUCLEOTIDE SEQUENCE [LARGE SCALE GENOMIC DNA]</scope>
    <source>
        <strain evidence="4">LZ3.2</strain>
        <tissue evidence="4">Leaf</tissue>
    </source>
</reference>
<evidence type="ECO:0000313" key="4">
    <source>
        <dbReference type="EMBL" id="KAG5596002.1"/>
    </source>
</evidence>
<keyword evidence="1" id="KW-0479">Metal-binding</keyword>
<name>A0A9J5Y7F8_SOLCO</name>
<feature type="domain" description="CCHC-type" evidence="3">
    <location>
        <begin position="169"/>
        <end position="184"/>
    </location>
</feature>
<sequence length="658" mass="76592">MTYKIINSHIHHIIWCFILFRTLLNSLCCRTLGEFRWYKDTYMSRVMELPENSYELWKAKFIDDLPSLSAKRVRKTLRNDRGEIPCKDYTYGKLIGVCTEEATLVPNSIYLILLLIARRRNVEILDTPIPYRKNRSIYRSKKERDARKAFRKSNRFIKNRSKRDLAKIKCYSCRNFGHIAPNCKLEKLKSLELEEEIYDKVYSFLYTFGSESDYDSDSASEEEVDLLDISYSNQHDKMNVCNSCHGDICSCENDEFYKLQSQFQDLTINSTSDNKIELLKENDFEFDYAAPYSLSKINNRLNKQITPTRDSSFDELKNEIENLKNDIKSLKQNQMICDHRLTQIEIVNNKGKNIVEENTLAKPFNLDLRQGMFLGLMQIVTAHKWYLYPPIKLGTPFINVIYPFTSINAKGCTATYEDRDISYTFIINPISRDINALINMKQRHVDSLQLELFSINIFDTLKSTKVQEKMKLISEQIAQSVVCRMDPPWVTKGRGRGNSIRERGRSFPGSSYGSSSNTLVIQMGRRSLINSSISQNEVSSSAHSLAYLPQKQSDTFASITKEDNDDIKSYEKVTKREMIFILENPKIQSYKTRSYYETILISTGSVEFQHFSGYNTSENVYNFLKMIFKQIIYVEDWGISTMKARQTSLNKIAMTLTY</sequence>
<dbReference type="GO" id="GO:0008270">
    <property type="term" value="F:zinc ion binding"/>
    <property type="evidence" value="ECO:0007669"/>
    <property type="project" value="UniProtKB-KW"/>
</dbReference>
<accession>A0A9J5Y7F8</accession>
<dbReference type="GO" id="GO:0003676">
    <property type="term" value="F:nucleic acid binding"/>
    <property type="evidence" value="ECO:0007669"/>
    <property type="project" value="InterPro"/>
</dbReference>
<evidence type="ECO:0000259" key="3">
    <source>
        <dbReference type="PROSITE" id="PS50158"/>
    </source>
</evidence>
<organism evidence="4 5">
    <name type="scientific">Solanum commersonii</name>
    <name type="common">Commerson's wild potato</name>
    <name type="synonym">Commerson's nightshade</name>
    <dbReference type="NCBI Taxonomy" id="4109"/>
    <lineage>
        <taxon>Eukaryota</taxon>
        <taxon>Viridiplantae</taxon>
        <taxon>Streptophyta</taxon>
        <taxon>Embryophyta</taxon>
        <taxon>Tracheophyta</taxon>
        <taxon>Spermatophyta</taxon>
        <taxon>Magnoliopsida</taxon>
        <taxon>eudicotyledons</taxon>
        <taxon>Gunneridae</taxon>
        <taxon>Pentapetalae</taxon>
        <taxon>asterids</taxon>
        <taxon>lamiids</taxon>
        <taxon>Solanales</taxon>
        <taxon>Solanaceae</taxon>
        <taxon>Solanoideae</taxon>
        <taxon>Solaneae</taxon>
        <taxon>Solanum</taxon>
    </lineage>
</organism>
<proteinExistence type="predicted"/>
<keyword evidence="2" id="KW-0732">Signal</keyword>
<dbReference type="PROSITE" id="PS50158">
    <property type="entry name" value="ZF_CCHC"/>
    <property type="match status" value="1"/>
</dbReference>
<dbReference type="InterPro" id="IPR036875">
    <property type="entry name" value="Znf_CCHC_sf"/>
</dbReference>
<evidence type="ECO:0000313" key="5">
    <source>
        <dbReference type="Proteomes" id="UP000824120"/>
    </source>
</evidence>
<keyword evidence="1" id="KW-0862">Zinc</keyword>
<feature type="signal peptide" evidence="2">
    <location>
        <begin position="1"/>
        <end position="26"/>
    </location>
</feature>
<keyword evidence="5" id="KW-1185">Reference proteome</keyword>
<evidence type="ECO:0000256" key="1">
    <source>
        <dbReference type="PROSITE-ProRule" id="PRU00047"/>
    </source>
</evidence>
<gene>
    <name evidence="4" type="ORF">H5410_037234</name>
</gene>
<dbReference type="Proteomes" id="UP000824120">
    <property type="component" value="Chromosome 7"/>
</dbReference>
<dbReference type="SUPFAM" id="SSF57756">
    <property type="entry name" value="Retrovirus zinc finger-like domains"/>
    <property type="match status" value="1"/>
</dbReference>
<dbReference type="InterPro" id="IPR001878">
    <property type="entry name" value="Znf_CCHC"/>
</dbReference>